<dbReference type="Pfam" id="PF08434">
    <property type="entry name" value="CLCA"/>
    <property type="match status" value="1"/>
</dbReference>
<dbReference type="PANTHER" id="PTHR13037:SF24">
    <property type="entry name" value="POLYCOMB PROTEIN PCL-RELATED"/>
    <property type="match status" value="1"/>
</dbReference>
<feature type="transmembrane region" description="Helical" evidence="3">
    <location>
        <begin position="1270"/>
        <end position="1297"/>
    </location>
</feature>
<keyword evidence="6" id="KW-1185">Reference proteome</keyword>
<keyword evidence="1" id="KW-0945">Host-virus interaction</keyword>
<feature type="compositionally biased region" description="Pro residues" evidence="2">
    <location>
        <begin position="1459"/>
        <end position="1471"/>
    </location>
</feature>
<feature type="domain" description="Calcium-activated chloride channel N-terminal" evidence="4">
    <location>
        <begin position="138"/>
        <end position="369"/>
    </location>
</feature>
<feature type="compositionally biased region" description="Basic and acidic residues" evidence="2">
    <location>
        <begin position="576"/>
        <end position="591"/>
    </location>
</feature>
<evidence type="ECO:0000259" key="4">
    <source>
        <dbReference type="Pfam" id="PF08434"/>
    </source>
</evidence>
<evidence type="ECO:0000256" key="2">
    <source>
        <dbReference type="SAM" id="MobiDB-lite"/>
    </source>
</evidence>
<dbReference type="InterPro" id="IPR013642">
    <property type="entry name" value="CLCA_N"/>
</dbReference>
<feature type="region of interest" description="Disordered" evidence="2">
    <location>
        <begin position="1243"/>
        <end position="1263"/>
    </location>
</feature>
<keyword evidence="3" id="KW-0812">Transmembrane</keyword>
<keyword evidence="3" id="KW-1133">Transmembrane helix</keyword>
<evidence type="ECO:0000313" key="6">
    <source>
        <dbReference type="Proteomes" id="UP001487740"/>
    </source>
</evidence>
<comment type="caution">
    <text evidence="5">The sequence shown here is derived from an EMBL/GenBank/DDBJ whole genome shotgun (WGS) entry which is preliminary data.</text>
</comment>
<dbReference type="Proteomes" id="UP001487740">
    <property type="component" value="Unassembled WGS sequence"/>
</dbReference>
<feature type="compositionally biased region" description="Low complexity" evidence="2">
    <location>
        <begin position="511"/>
        <end position="536"/>
    </location>
</feature>
<evidence type="ECO:0000256" key="3">
    <source>
        <dbReference type="SAM" id="Phobius"/>
    </source>
</evidence>
<accession>A0AAW0UVK4</accession>
<feature type="region of interest" description="Disordered" evidence="2">
    <location>
        <begin position="365"/>
        <end position="439"/>
    </location>
</feature>
<feature type="region of interest" description="Disordered" evidence="2">
    <location>
        <begin position="460"/>
        <end position="493"/>
    </location>
</feature>
<feature type="region of interest" description="Disordered" evidence="2">
    <location>
        <begin position="511"/>
        <end position="591"/>
    </location>
</feature>
<feature type="compositionally biased region" description="Basic and acidic residues" evidence="2">
    <location>
        <begin position="467"/>
        <end position="478"/>
    </location>
</feature>
<feature type="compositionally biased region" description="Polar residues" evidence="2">
    <location>
        <begin position="1243"/>
        <end position="1261"/>
    </location>
</feature>
<proteinExistence type="predicted"/>
<feature type="compositionally biased region" description="Pro residues" evidence="2">
    <location>
        <begin position="1492"/>
        <end position="1509"/>
    </location>
</feature>
<evidence type="ECO:0000256" key="1">
    <source>
        <dbReference type="ARBA" id="ARBA00022581"/>
    </source>
</evidence>
<keyword evidence="3" id="KW-0472">Membrane</keyword>
<protein>
    <recommendedName>
        <fullName evidence="4">Calcium-activated chloride channel N-terminal domain-containing protein</fullName>
    </recommendedName>
</protein>
<gene>
    <name evidence="5" type="ORF">O3P69_000550</name>
</gene>
<feature type="compositionally biased region" description="Basic and acidic residues" evidence="2">
    <location>
        <begin position="559"/>
        <end position="568"/>
    </location>
</feature>
<feature type="compositionally biased region" description="Pro residues" evidence="2">
    <location>
        <begin position="380"/>
        <end position="390"/>
    </location>
</feature>
<name>A0AAW0UVK4_SCYPA</name>
<dbReference type="EMBL" id="JARAKH010000006">
    <property type="protein sequence ID" value="KAK8403571.1"/>
    <property type="molecule type" value="Genomic_DNA"/>
</dbReference>
<reference evidence="5 6" key="1">
    <citation type="submission" date="2023-03" db="EMBL/GenBank/DDBJ databases">
        <title>High-quality genome of Scylla paramamosain provides insights in environmental adaptation.</title>
        <authorList>
            <person name="Zhang L."/>
        </authorList>
    </citation>
    <scope>NUCLEOTIDE SEQUENCE [LARGE SCALE GENOMIC DNA]</scope>
    <source>
        <strain evidence="5">LZ_2023a</strain>
        <tissue evidence="5">Muscle</tissue>
    </source>
</reference>
<evidence type="ECO:0000313" key="5">
    <source>
        <dbReference type="EMBL" id="KAK8403571.1"/>
    </source>
</evidence>
<dbReference type="Gene3D" id="2.60.40.10">
    <property type="entry name" value="Immunoglobulins"/>
    <property type="match status" value="1"/>
</dbReference>
<feature type="region of interest" description="Disordered" evidence="2">
    <location>
        <begin position="1402"/>
        <end position="1509"/>
    </location>
</feature>
<dbReference type="PANTHER" id="PTHR13037">
    <property type="entry name" value="FORMIN"/>
    <property type="match status" value="1"/>
</dbReference>
<sequence length="1611" mass="171789">MVVEEVVVVDGAGAVMGRQCTVYLSAVSPAPVCSWAARAACGGRESLLESIAYLDSRFRVGRRDSPNHSHALLPFAGRTRGAGDGEGWAGEGIERTPGGAAWVEGTGRDIWGGGSKEGLVRSGMKEGFWNRVSFARFSEQLWRATRGSVHLGSLQVVVPAQVWRACGAPPPDAPAATWHSWNDADLAITPGGASGGEWAWGPEGGVGVGVSQPEGCGRPGHRITLDADLLQELTQDDLPTLSRALVGAWARYRWGVFEERGYHAHPRYPAIHRRDDTPTPTACTDNPDAGRWVAASGSDQCQEGAEDQCLWMPDAAVPRNTSLLYHSDLPQVWQFCDADTHDKDSPTPHNLLCGANSVWDVMRRHPDFTPDHATSTTPPTTRPPPPPSPHTVPDSSAASLSPIFEEGSTMGGAASEDTTTERQKLATASSDQLHTSASPLSAIQRYPAAASRLIGGGDLGGSSWAPDDGRVTHNDRGGSVRLRKKRRNISPQLGVIPMRPSLVTAHIAASSSASSPSPLSLPLLSSSPSIRSLSTSTEGIRAADLTLQHDPATRQRNKSHTENYKRVDVQQQQQHQEVKEDEKRKVEEEGRRINNEDKMNWAYLDLTTTTTMASVFSPPSSFPSSSSSSYQPPPPEVEFLTPAPSVVVLALDLSDQAIAQVAMEEVRGGVLRWLWGLGEGVRVGVVAAYRNSSYPLTLGPLLPAPTTAAELEDELALLPSGAEVESGAYGGVYCLDCVLDEAVKMLEDNGVVAGNGVLLLAACNPLVTPSHLSYPNIATVHTLALCSSTTPLLDQLAHPEGAWVLSGTSSSEEHPGEESGEQRMAEVLTAATQAALAFPGDPILTKVGGVVVAARRSSVESSGPYSTVRGQVTLPQTSDSLLIVITTQHHAKIVEVTSPLGKEVDLVRDSNQRFWAVMEQGGGRGNFTYALKFLTSSVAFPVPIAVDVYARRPNSEGVTVTLHTSNSAHRPLEPNSPPLVVWARVTHGGQPVVGARVLLRVSRLSEGGAADTTVELLDNGNAEPDVRAQDGVYTRYLTWLPGEGRYALTALATDHQGVASVLRLRRRDGRLVPISAGQFVKSSGTVALTVARVTSADLVPPSRITDLAVTPLHGTFVNLTWSAPGGDLDQGSAWQYELKMYTEHDALSEHRFNTSTIAVYCITQDLRTPTPPPAPYGTPQHCLTELPFTNLRWYFAIRAIDAANNTGSISNVVSAFVPDLPTTSPSNTPVSHEFSNIQTVIMSTIPSPDDPSGNTTSSPNDRVTAATPDWRVWVAVGVVVGGVVVAVVVVALCVCCCRRDQGRAEKDPDRPVYKIYVNNAYIQEEDGEIKVVSNGKLVDDKEPSQVQEWVNSLSKFGSSDVYGCEPGEPITAPPEAPLVECRPRASVKYASPVRFGVLTNGSIMRDGCQSSSSTSSSKPSEDTSNEDVKYRDLSETTSNSTTDGGASAASTATTDTVPLPLPPPPPPPPLPSLGENARAVPVTVQPSETEQPLPPPPPPPQVMPQPLGIPGPTVISIHSGPSLNSGYSSDEDGGFRPRTVPGAGPRRYLPTHFSSFRYLPPPPEYRSAVSGSIGISGAVDYPTCHTISRAATTLPHGTVRSVKKRRHISFV</sequence>
<dbReference type="InterPro" id="IPR013783">
    <property type="entry name" value="Ig-like_fold"/>
</dbReference>
<feature type="compositionally biased region" description="Polar residues" evidence="2">
    <location>
        <begin position="426"/>
        <end position="439"/>
    </location>
</feature>
<organism evidence="5 6">
    <name type="scientific">Scylla paramamosain</name>
    <name type="common">Mud crab</name>
    <dbReference type="NCBI Taxonomy" id="85552"/>
    <lineage>
        <taxon>Eukaryota</taxon>
        <taxon>Metazoa</taxon>
        <taxon>Ecdysozoa</taxon>
        <taxon>Arthropoda</taxon>
        <taxon>Crustacea</taxon>
        <taxon>Multicrustacea</taxon>
        <taxon>Malacostraca</taxon>
        <taxon>Eumalacostraca</taxon>
        <taxon>Eucarida</taxon>
        <taxon>Decapoda</taxon>
        <taxon>Pleocyemata</taxon>
        <taxon>Brachyura</taxon>
        <taxon>Eubrachyura</taxon>
        <taxon>Portunoidea</taxon>
        <taxon>Portunidae</taxon>
        <taxon>Portuninae</taxon>
        <taxon>Scylla</taxon>
    </lineage>
</organism>
<feature type="compositionally biased region" description="Low complexity" evidence="2">
    <location>
        <begin position="1436"/>
        <end position="1458"/>
    </location>
</feature>